<organism evidence="1 2">
    <name type="scientific">Candidatus Nomurabacteria bacterium GW2011_GWC2_42_20</name>
    <dbReference type="NCBI Taxonomy" id="1618756"/>
    <lineage>
        <taxon>Bacteria</taxon>
        <taxon>Candidatus Nomuraibacteriota</taxon>
    </lineage>
</organism>
<comment type="caution">
    <text evidence="1">The sequence shown here is derived from an EMBL/GenBank/DDBJ whole genome shotgun (WGS) entry which is preliminary data.</text>
</comment>
<dbReference type="STRING" id="1618756.UV12_C0006G0043"/>
<dbReference type="Proteomes" id="UP000034704">
    <property type="component" value="Unassembled WGS sequence"/>
</dbReference>
<dbReference type="AlphaFoldDB" id="A0A0G0ZG27"/>
<accession>A0A0G0ZG27</accession>
<proteinExistence type="predicted"/>
<name>A0A0G0ZG27_9BACT</name>
<sequence length="172" mass="19436">MNNAIVIVALVLAFVAWFSLLCITFKSRNAAEEKHAPTNVAETYTESLQKTRELERATKEFFDVYRKITKSGKDPSKEEVKPRLSEWELFSLQEVLNSKTFEQLAWASKLTLEGSLAAKFVPIQQEQISTLEVEIAGSNVEELIRVARMAPKGGQAEMLAFSKLQRLLSNKQ</sequence>
<evidence type="ECO:0000313" key="2">
    <source>
        <dbReference type="Proteomes" id="UP000034704"/>
    </source>
</evidence>
<evidence type="ECO:0000313" key="1">
    <source>
        <dbReference type="EMBL" id="KKS47619.1"/>
    </source>
</evidence>
<protein>
    <submittedName>
        <fullName evidence="1">Uncharacterized protein</fullName>
    </submittedName>
</protein>
<reference evidence="1 2" key="1">
    <citation type="journal article" date="2015" name="Nature">
        <title>rRNA introns, odd ribosomes, and small enigmatic genomes across a large radiation of phyla.</title>
        <authorList>
            <person name="Brown C.T."/>
            <person name="Hug L.A."/>
            <person name="Thomas B.C."/>
            <person name="Sharon I."/>
            <person name="Castelle C.J."/>
            <person name="Singh A."/>
            <person name="Wilkins M.J."/>
            <person name="Williams K.H."/>
            <person name="Banfield J.F."/>
        </authorList>
    </citation>
    <scope>NUCLEOTIDE SEQUENCE [LARGE SCALE GENOMIC DNA]</scope>
</reference>
<gene>
    <name evidence="1" type="ORF">UV12_C0006G0043</name>
</gene>
<dbReference type="EMBL" id="LCDG01000006">
    <property type="protein sequence ID" value="KKS47619.1"/>
    <property type="molecule type" value="Genomic_DNA"/>
</dbReference>